<keyword evidence="7 10" id="KW-0665">Pyrimidine biosynthesis</keyword>
<dbReference type="SUPFAM" id="SSF52540">
    <property type="entry name" value="P-loop containing nucleoside triphosphate hydrolases"/>
    <property type="match status" value="1"/>
</dbReference>
<dbReference type="InterPro" id="IPR027417">
    <property type="entry name" value="P-loop_NTPase"/>
</dbReference>
<sequence length="263" mass="29868">MLYAAIRSGGTYLRRDLCNFNYSVPFSVCRQHKALQYHQFLDKSILRSLINKVVTYSSSTKSNKLIMPEEKKPQIVFVLGGPGAGKGTQCSKIVERYHFVHLSAGDLLREERAREGSEYGTLIEDYIRNGKIVPVEVTCSLLEKAMQNSGKNRFLIDGFPRNQDNLDGWTRQMADKVNFQFVLFFNCNEDTCVERCLARGQGGSGRSDDNLESLKKRIQTYNNDSLPIIKHYEQLGQVKQVDANPSAEEVFKKVEDIFSEAGF</sequence>
<dbReference type="FunFam" id="3.40.50.300:FF:000315">
    <property type="entry name" value="Adenylate kinase 1"/>
    <property type="match status" value="1"/>
</dbReference>
<keyword evidence="12" id="KW-1185">Reference proteome</keyword>
<comment type="catalytic activity">
    <reaction evidence="10">
        <text>dCMP + ATP = dCDP + ADP</text>
        <dbReference type="Rhea" id="RHEA:25094"/>
        <dbReference type="ChEBI" id="CHEBI:30616"/>
        <dbReference type="ChEBI" id="CHEBI:57566"/>
        <dbReference type="ChEBI" id="CHEBI:58593"/>
        <dbReference type="ChEBI" id="CHEBI:456216"/>
        <dbReference type="EC" id="2.7.4.14"/>
    </reaction>
</comment>
<proteinExistence type="inferred from homology"/>
<comment type="subunit">
    <text evidence="10">Monomer.</text>
</comment>
<feature type="binding site" evidence="10">
    <location>
        <begin position="83"/>
        <end position="88"/>
    </location>
    <ligand>
        <name>ATP</name>
        <dbReference type="ChEBI" id="CHEBI:30616"/>
    </ligand>
</feature>
<dbReference type="NCBIfam" id="TIGR01359">
    <property type="entry name" value="UMP_CMP_kin_fam"/>
    <property type="match status" value="1"/>
</dbReference>
<comment type="domain">
    <text evidence="10">Consists of three domains, a large central CORE domain and two small peripheral domains, NMPbind and LID, which undergo movements during catalysis. The LID domain closes over the site of phosphoryl transfer upon ATP binding. Assembling and dissambling the active center during each catalytic cycle provides an effective means to prevent ATP hydrolysis.</text>
</comment>
<feature type="binding site" evidence="10">
    <location>
        <position position="245"/>
    </location>
    <ligand>
        <name>ATP</name>
        <dbReference type="ChEBI" id="CHEBI:30616"/>
    </ligand>
</feature>
<comment type="catalytic activity">
    <reaction evidence="10">
        <text>CMP + ATP = CDP + ADP</text>
        <dbReference type="Rhea" id="RHEA:11600"/>
        <dbReference type="ChEBI" id="CHEBI:30616"/>
        <dbReference type="ChEBI" id="CHEBI:58069"/>
        <dbReference type="ChEBI" id="CHEBI:60377"/>
        <dbReference type="ChEBI" id="CHEBI:456216"/>
        <dbReference type="EC" id="2.7.4.14"/>
    </reaction>
</comment>
<keyword evidence="5 10" id="KW-0418">Kinase</keyword>
<comment type="similarity">
    <text evidence="10">Belongs to the adenylate kinase family. UMP-CMP kinase subfamily.</text>
</comment>
<evidence type="ECO:0000313" key="12">
    <source>
        <dbReference type="Proteomes" id="UP000606786"/>
    </source>
</evidence>
<comment type="cofactor">
    <cofactor evidence="10">
        <name>Mg(2+)</name>
        <dbReference type="ChEBI" id="CHEBI:18420"/>
    </cofactor>
    <text evidence="10">Binds 1 Mg(2+) ion per monomer.</text>
</comment>
<dbReference type="HAMAP" id="MF_00235">
    <property type="entry name" value="Adenylate_kinase_Adk"/>
    <property type="match status" value="1"/>
</dbReference>
<dbReference type="GO" id="GO:0005634">
    <property type="term" value="C:nucleus"/>
    <property type="evidence" value="ECO:0007669"/>
    <property type="project" value="UniProtKB-SubCell"/>
</dbReference>
<comment type="function">
    <text evidence="10">Catalyzes the phosphorylation of pyrimidine nucleoside monophosphates at the expense of ATP. Plays an important role in de novo pyrimidine nucleotide biosynthesis. Has preference for UMP and CMP as phosphate acceptors.</text>
</comment>
<dbReference type="EMBL" id="CAJHJT010000001">
    <property type="protein sequence ID" value="CAD6996370.1"/>
    <property type="molecule type" value="Genomic_DNA"/>
</dbReference>
<gene>
    <name evidence="11" type="ORF">CCAP1982_LOCUS5049</name>
</gene>
<evidence type="ECO:0000256" key="9">
    <source>
        <dbReference type="ARBA" id="ARBA00048116"/>
    </source>
</evidence>
<protein>
    <recommendedName>
        <fullName evidence="10">UMP-CMP kinase</fullName>
        <ecNumber evidence="10">2.7.4.14</ecNumber>
    </recommendedName>
    <alternativeName>
        <fullName evidence="10">Deoxycytidylate kinase</fullName>
        <shortName evidence="10">CK</shortName>
        <shortName evidence="10">dCMP kinase</shortName>
    </alternativeName>
    <alternativeName>
        <fullName evidence="10">Uridine monophosphate/cytidine monophosphate kinase</fullName>
        <shortName evidence="10">UMP/CMP kinase</shortName>
        <shortName evidence="10">UMP/CMPK</shortName>
    </alternativeName>
</protein>
<evidence type="ECO:0000256" key="3">
    <source>
        <dbReference type="ARBA" id="ARBA00022679"/>
    </source>
</evidence>
<dbReference type="Pfam" id="PF00406">
    <property type="entry name" value="ADK"/>
    <property type="match status" value="1"/>
</dbReference>
<keyword evidence="1 10" id="KW-0963">Cytoplasm</keyword>
<evidence type="ECO:0000256" key="8">
    <source>
        <dbReference type="ARBA" id="ARBA00023242"/>
    </source>
</evidence>
<dbReference type="EC" id="2.7.4.14" evidence="10"/>
<evidence type="ECO:0000313" key="11">
    <source>
        <dbReference type="EMBL" id="CAD6996370.1"/>
    </source>
</evidence>
<evidence type="ECO:0000256" key="4">
    <source>
        <dbReference type="ARBA" id="ARBA00022741"/>
    </source>
</evidence>
<reference evidence="11" key="1">
    <citation type="submission" date="2020-11" db="EMBL/GenBank/DDBJ databases">
        <authorList>
            <person name="Whitehead M."/>
        </authorList>
    </citation>
    <scope>NUCLEOTIDE SEQUENCE</scope>
    <source>
        <strain evidence="11">EGII</strain>
    </source>
</reference>
<feature type="region of interest" description="NMPbind" evidence="10">
    <location>
        <begin position="103"/>
        <end position="133"/>
    </location>
</feature>
<keyword evidence="3 10" id="KW-0808">Transferase</keyword>
<evidence type="ECO:0000256" key="2">
    <source>
        <dbReference type="ARBA" id="ARBA00022553"/>
    </source>
</evidence>
<keyword evidence="6 10" id="KW-0067">ATP-binding</keyword>
<comment type="catalytic activity">
    <reaction evidence="9 10">
        <text>UMP + ATP = UDP + ADP</text>
        <dbReference type="Rhea" id="RHEA:24400"/>
        <dbReference type="ChEBI" id="CHEBI:30616"/>
        <dbReference type="ChEBI" id="CHEBI:57865"/>
        <dbReference type="ChEBI" id="CHEBI:58223"/>
        <dbReference type="ChEBI" id="CHEBI:456216"/>
        <dbReference type="EC" id="2.7.4.14"/>
    </reaction>
</comment>
<dbReference type="PROSITE" id="PS00113">
    <property type="entry name" value="ADENYLATE_KINASE"/>
    <property type="match status" value="1"/>
</dbReference>
<evidence type="ECO:0000256" key="1">
    <source>
        <dbReference type="ARBA" id="ARBA00022490"/>
    </source>
</evidence>
<evidence type="ECO:0000256" key="7">
    <source>
        <dbReference type="ARBA" id="ARBA00022975"/>
    </source>
</evidence>
<keyword evidence="4 10" id="KW-0547">Nucleotide-binding</keyword>
<feature type="binding site" evidence="10">
    <location>
        <position position="109"/>
    </location>
    <ligand>
        <name>a ribonucleoside 5'-phosphate</name>
        <dbReference type="ChEBI" id="CHEBI:58043"/>
    </ligand>
</feature>
<dbReference type="GO" id="GO:0005737">
    <property type="term" value="C:cytoplasm"/>
    <property type="evidence" value="ECO:0007669"/>
    <property type="project" value="UniProtKB-SubCell"/>
</dbReference>
<evidence type="ECO:0000256" key="10">
    <source>
        <dbReference type="HAMAP-Rule" id="MF_03172"/>
    </source>
</evidence>
<dbReference type="GO" id="GO:0006207">
    <property type="term" value="P:'de novo' pyrimidine nucleobase biosynthetic process"/>
    <property type="evidence" value="ECO:0007669"/>
    <property type="project" value="InterPro"/>
</dbReference>
<dbReference type="GO" id="GO:0050145">
    <property type="term" value="F:nucleoside monophosphate kinase activity"/>
    <property type="evidence" value="ECO:0007669"/>
    <property type="project" value="UniProtKB-ARBA"/>
</dbReference>
<evidence type="ECO:0000256" key="5">
    <source>
        <dbReference type="ARBA" id="ARBA00022777"/>
    </source>
</evidence>
<organism evidence="11 12">
    <name type="scientific">Ceratitis capitata</name>
    <name type="common">Mediterranean fruit fly</name>
    <name type="synonym">Tephritis capitata</name>
    <dbReference type="NCBI Taxonomy" id="7213"/>
    <lineage>
        <taxon>Eukaryota</taxon>
        <taxon>Metazoa</taxon>
        <taxon>Ecdysozoa</taxon>
        <taxon>Arthropoda</taxon>
        <taxon>Hexapoda</taxon>
        <taxon>Insecta</taxon>
        <taxon>Pterygota</taxon>
        <taxon>Neoptera</taxon>
        <taxon>Endopterygota</taxon>
        <taxon>Diptera</taxon>
        <taxon>Brachycera</taxon>
        <taxon>Muscomorpha</taxon>
        <taxon>Tephritoidea</taxon>
        <taxon>Tephritidae</taxon>
        <taxon>Ceratitis</taxon>
        <taxon>Ceratitis</taxon>
    </lineage>
</organism>
<dbReference type="InterPro" id="IPR000850">
    <property type="entry name" value="Adenylat/UMP-CMP_kin"/>
</dbReference>
<keyword evidence="8 10" id="KW-0539">Nucleus</keyword>
<dbReference type="InterPro" id="IPR006266">
    <property type="entry name" value="UMP_CMP_kinase"/>
</dbReference>
<dbReference type="HAMAP" id="MF_03172">
    <property type="entry name" value="Adenylate_kinase_UMP_CMP_kin"/>
    <property type="match status" value="1"/>
</dbReference>
<feature type="binding site" evidence="10">
    <location>
        <position position="217"/>
    </location>
    <ligand>
        <name>a ribonucleoside 5'-phosphate</name>
        <dbReference type="ChEBI" id="CHEBI:58043"/>
    </ligand>
</feature>
<comment type="caution">
    <text evidence="11">The sequence shown here is derived from an EMBL/GenBank/DDBJ whole genome shotgun (WGS) entry which is preliminary data.</text>
</comment>
<comment type="caution">
    <text evidence="10">Lacks conserved residue(s) required for the propagation of feature annotation.</text>
</comment>
<dbReference type="Proteomes" id="UP000606786">
    <property type="component" value="Unassembled WGS sequence"/>
</dbReference>
<dbReference type="Gene3D" id="3.40.50.300">
    <property type="entry name" value="P-loop containing nucleotide triphosphate hydrolases"/>
    <property type="match status" value="1"/>
</dbReference>
<dbReference type="PANTHER" id="PTHR23359">
    <property type="entry name" value="NUCLEOTIDE KINASE"/>
    <property type="match status" value="1"/>
</dbReference>
<dbReference type="OrthoDB" id="442176at2759"/>
<dbReference type="GO" id="GO:0005524">
    <property type="term" value="F:ATP binding"/>
    <property type="evidence" value="ECO:0007669"/>
    <property type="project" value="UniProtKB-KW"/>
</dbReference>
<dbReference type="InterPro" id="IPR033690">
    <property type="entry name" value="Adenylat_kinase_CS"/>
</dbReference>
<feature type="binding site" evidence="10">
    <location>
        <begin position="158"/>
        <end position="161"/>
    </location>
    <ligand>
        <name>a ribonucleoside 5'-phosphate</name>
        <dbReference type="ChEBI" id="CHEBI:58043"/>
    </ligand>
</feature>
<evidence type="ECO:0000256" key="6">
    <source>
        <dbReference type="ARBA" id="ARBA00022840"/>
    </source>
</evidence>
<feature type="binding site" evidence="10">
    <location>
        <position position="199"/>
    </location>
    <ligand>
        <name>ATP</name>
        <dbReference type="ChEBI" id="CHEBI:30616"/>
    </ligand>
</feature>
<accession>A0A811UCR2</accession>
<name>A0A811UCR2_CERCA</name>
<comment type="subcellular location">
    <subcellularLocation>
        <location evidence="10">Cytoplasm</location>
    </subcellularLocation>
    <subcellularLocation>
        <location evidence="10">Nucleus</location>
    </subcellularLocation>
</comment>
<dbReference type="CDD" id="cd01428">
    <property type="entry name" value="ADK"/>
    <property type="match status" value="1"/>
</dbReference>
<dbReference type="AlphaFoldDB" id="A0A811UCR2"/>
<dbReference type="GO" id="GO:0006221">
    <property type="term" value="P:pyrimidine nucleotide biosynthetic process"/>
    <property type="evidence" value="ECO:0007669"/>
    <property type="project" value="UniProtKB-UniRule"/>
</dbReference>
<dbReference type="PRINTS" id="PR00094">
    <property type="entry name" value="ADENYLTKNASE"/>
</dbReference>
<keyword evidence="2" id="KW-0597">Phosphoprotein</keyword>
<feature type="binding site" evidence="10">
    <location>
        <position position="206"/>
    </location>
    <ligand>
        <name>a ribonucleoside 5'-phosphate</name>
        <dbReference type="ChEBI" id="CHEBI:58043"/>
    </ligand>
</feature>
<feature type="binding site" evidence="10">
    <location>
        <begin position="131"/>
        <end position="133"/>
    </location>
    <ligand>
        <name>a ribonucleoside 5'-phosphate</name>
        <dbReference type="ChEBI" id="CHEBI:58043"/>
    </ligand>
</feature>
<feature type="binding site" evidence="10">
    <location>
        <position position="165"/>
    </location>
    <ligand>
        <name>CMP</name>
        <dbReference type="ChEBI" id="CHEBI:60377"/>
    </ligand>
</feature>